<evidence type="ECO:0000259" key="2">
    <source>
        <dbReference type="Pfam" id="PF08241"/>
    </source>
</evidence>
<dbReference type="InterPro" id="IPR013216">
    <property type="entry name" value="Methyltransf_11"/>
</dbReference>
<sequence length="309" mass="34399">MVSRQWHFVVCDLCGESAGKDLFPLAHPDAPGGITFVRQCSGCGLRRLNPRPGREIIHLYYGSDYGAYVGRKRSALKQALWDFLRDGASGAPGPGRRLGPLTPFLKQLANLAFDINIPLAGTPLPRILEVGCGFGDLLLYWQSRGADTLGVDFDERAVSAAKNLGIKMLLGDLTDQSIPNAAFDIIVFNHSLEHLYSPKTALREAARLLRKNGKIFIAVPNGNGFGINVEKSEWVAISLPLHFWFFDYQILTRMLLSAGFSQVQFTVRNHWQLILNRLRSLPLRQSIQAIRNLMKPMNGDTIRATAIRM</sequence>
<dbReference type="CDD" id="cd02440">
    <property type="entry name" value="AdoMet_MTases"/>
    <property type="match status" value="1"/>
</dbReference>
<dbReference type="AlphaFoldDB" id="A0A7C3UWT2"/>
<dbReference type="InterPro" id="IPR029063">
    <property type="entry name" value="SAM-dependent_MTases_sf"/>
</dbReference>
<dbReference type="PANTHER" id="PTHR43861">
    <property type="entry name" value="TRANS-ACONITATE 2-METHYLTRANSFERASE-RELATED"/>
    <property type="match status" value="1"/>
</dbReference>
<dbReference type="PANTHER" id="PTHR43861:SF3">
    <property type="entry name" value="PUTATIVE (AFU_ORTHOLOGUE AFUA_2G14390)-RELATED"/>
    <property type="match status" value="1"/>
</dbReference>
<keyword evidence="1 3" id="KW-0808">Transferase</keyword>
<accession>A0A7C3UWT2</accession>
<name>A0A7C3UWT2_9BACT</name>
<dbReference type="SUPFAM" id="SSF53335">
    <property type="entry name" value="S-adenosyl-L-methionine-dependent methyltransferases"/>
    <property type="match status" value="1"/>
</dbReference>
<dbReference type="EMBL" id="DTMF01000079">
    <property type="protein sequence ID" value="HGF33357.1"/>
    <property type="molecule type" value="Genomic_DNA"/>
</dbReference>
<dbReference type="Pfam" id="PF08241">
    <property type="entry name" value="Methyltransf_11"/>
    <property type="match status" value="1"/>
</dbReference>
<protein>
    <submittedName>
        <fullName evidence="3">Class I SAM-dependent methyltransferase</fullName>
    </submittedName>
</protein>
<dbReference type="GO" id="GO:0032259">
    <property type="term" value="P:methylation"/>
    <property type="evidence" value="ECO:0007669"/>
    <property type="project" value="UniProtKB-KW"/>
</dbReference>
<keyword evidence="3" id="KW-0489">Methyltransferase</keyword>
<proteinExistence type="predicted"/>
<dbReference type="GO" id="GO:0008757">
    <property type="term" value="F:S-adenosylmethionine-dependent methyltransferase activity"/>
    <property type="evidence" value="ECO:0007669"/>
    <property type="project" value="InterPro"/>
</dbReference>
<evidence type="ECO:0000313" key="3">
    <source>
        <dbReference type="EMBL" id="HGF33357.1"/>
    </source>
</evidence>
<organism evidence="3">
    <name type="scientific">Desulfobacca acetoxidans</name>
    <dbReference type="NCBI Taxonomy" id="60893"/>
    <lineage>
        <taxon>Bacteria</taxon>
        <taxon>Pseudomonadati</taxon>
        <taxon>Thermodesulfobacteriota</taxon>
        <taxon>Desulfobaccia</taxon>
        <taxon>Desulfobaccales</taxon>
        <taxon>Desulfobaccaceae</taxon>
        <taxon>Desulfobacca</taxon>
    </lineage>
</organism>
<feature type="domain" description="Methyltransferase type 11" evidence="2">
    <location>
        <begin position="128"/>
        <end position="217"/>
    </location>
</feature>
<dbReference type="Gene3D" id="3.40.50.150">
    <property type="entry name" value="Vaccinia Virus protein VP39"/>
    <property type="match status" value="1"/>
</dbReference>
<comment type="caution">
    <text evidence="3">The sequence shown here is derived from an EMBL/GenBank/DDBJ whole genome shotgun (WGS) entry which is preliminary data.</text>
</comment>
<gene>
    <name evidence="3" type="ORF">ENW96_03070</name>
</gene>
<reference evidence="3" key="1">
    <citation type="journal article" date="2020" name="mSystems">
        <title>Genome- and Community-Level Interaction Insights into Carbon Utilization and Element Cycling Functions of Hydrothermarchaeota in Hydrothermal Sediment.</title>
        <authorList>
            <person name="Zhou Z."/>
            <person name="Liu Y."/>
            <person name="Xu W."/>
            <person name="Pan J."/>
            <person name="Luo Z.H."/>
            <person name="Li M."/>
        </authorList>
    </citation>
    <scope>NUCLEOTIDE SEQUENCE [LARGE SCALE GENOMIC DNA]</scope>
    <source>
        <strain evidence="3">SpSt-897</strain>
    </source>
</reference>
<evidence type="ECO:0000256" key="1">
    <source>
        <dbReference type="ARBA" id="ARBA00022679"/>
    </source>
</evidence>